<dbReference type="Gene3D" id="1.10.357.10">
    <property type="entry name" value="Tetracycline Repressor, domain 2"/>
    <property type="match status" value="1"/>
</dbReference>
<evidence type="ECO:0000259" key="4">
    <source>
        <dbReference type="PROSITE" id="PS50977"/>
    </source>
</evidence>
<dbReference type="PROSITE" id="PS50977">
    <property type="entry name" value="HTH_TETR_2"/>
    <property type="match status" value="1"/>
</dbReference>
<keyword evidence="6" id="KW-1185">Reference proteome</keyword>
<evidence type="ECO:0000256" key="2">
    <source>
        <dbReference type="PROSITE-ProRule" id="PRU00335"/>
    </source>
</evidence>
<keyword evidence="1 2" id="KW-0238">DNA-binding</keyword>
<gene>
    <name evidence="5" type="ORF">IT779_26910</name>
</gene>
<dbReference type="GO" id="GO:0003700">
    <property type="term" value="F:DNA-binding transcription factor activity"/>
    <property type="evidence" value="ECO:0007669"/>
    <property type="project" value="TreeGrafter"/>
</dbReference>
<dbReference type="GO" id="GO:0000976">
    <property type="term" value="F:transcription cis-regulatory region binding"/>
    <property type="evidence" value="ECO:0007669"/>
    <property type="project" value="TreeGrafter"/>
</dbReference>
<dbReference type="SUPFAM" id="SSF48498">
    <property type="entry name" value="Tetracyclin repressor-like, C-terminal domain"/>
    <property type="match status" value="1"/>
</dbReference>
<name>A0A931IEE7_9NOCA</name>
<dbReference type="PANTHER" id="PTHR30055">
    <property type="entry name" value="HTH-TYPE TRANSCRIPTIONAL REGULATOR RUTR"/>
    <property type="match status" value="1"/>
</dbReference>
<dbReference type="InterPro" id="IPR049397">
    <property type="entry name" value="EthR_C"/>
</dbReference>
<feature type="DNA-binding region" description="H-T-H motif" evidence="2">
    <location>
        <begin position="44"/>
        <end position="63"/>
    </location>
</feature>
<feature type="region of interest" description="Disordered" evidence="3">
    <location>
        <begin position="1"/>
        <end position="20"/>
    </location>
</feature>
<evidence type="ECO:0000256" key="1">
    <source>
        <dbReference type="ARBA" id="ARBA00023125"/>
    </source>
</evidence>
<feature type="domain" description="HTH tetR-type" evidence="4">
    <location>
        <begin position="20"/>
        <end position="81"/>
    </location>
</feature>
<sequence>MPSLTRVTVSRRSHSDERRNEFEEQVLQALEGLMADGTPYTELAVQRIASASKVARSTFYRHFPDKSQLLIRMADLATKDLFDAAENWWRADHADADRSVVEAMRAMISGFRRHRLLLMALTEVSAYDRDVGRYWHARVQAFMQIVCERLAAEQHAGRIDADLDIVPTAIVLTAMVERSITAVFGADSPIDDEQLAKALGRAILLVTYGRN</sequence>
<reference evidence="5" key="1">
    <citation type="submission" date="2020-11" db="EMBL/GenBank/DDBJ databases">
        <title>Nocardia NEAU-351.nov., a novel actinomycete isolated from the cow dung.</title>
        <authorList>
            <person name="Zhang X."/>
        </authorList>
    </citation>
    <scope>NUCLEOTIDE SEQUENCE</scope>
    <source>
        <strain evidence="5">NEAU-351</strain>
    </source>
</reference>
<evidence type="ECO:0000313" key="6">
    <source>
        <dbReference type="Proteomes" id="UP000655751"/>
    </source>
</evidence>
<dbReference type="InterPro" id="IPR050109">
    <property type="entry name" value="HTH-type_TetR-like_transc_reg"/>
</dbReference>
<dbReference type="RefSeq" id="WP_196152208.1">
    <property type="nucleotide sequence ID" value="NZ_JADMLG010000012.1"/>
</dbReference>
<dbReference type="Gene3D" id="1.10.10.60">
    <property type="entry name" value="Homeodomain-like"/>
    <property type="match status" value="1"/>
</dbReference>
<evidence type="ECO:0000313" key="5">
    <source>
        <dbReference type="EMBL" id="MBH0779909.1"/>
    </source>
</evidence>
<dbReference type="InterPro" id="IPR036271">
    <property type="entry name" value="Tet_transcr_reg_TetR-rel_C_sf"/>
</dbReference>
<proteinExistence type="predicted"/>
<dbReference type="Pfam" id="PF21313">
    <property type="entry name" value="EthR_C"/>
    <property type="match status" value="1"/>
</dbReference>
<dbReference type="Proteomes" id="UP000655751">
    <property type="component" value="Unassembled WGS sequence"/>
</dbReference>
<dbReference type="AlphaFoldDB" id="A0A931IEE7"/>
<dbReference type="SUPFAM" id="SSF46689">
    <property type="entry name" value="Homeodomain-like"/>
    <property type="match status" value="1"/>
</dbReference>
<protein>
    <submittedName>
        <fullName evidence="5">TetR/AcrR family transcriptional regulator</fullName>
    </submittedName>
</protein>
<dbReference type="EMBL" id="JADMLG010000012">
    <property type="protein sequence ID" value="MBH0779909.1"/>
    <property type="molecule type" value="Genomic_DNA"/>
</dbReference>
<comment type="caution">
    <text evidence="5">The sequence shown here is derived from an EMBL/GenBank/DDBJ whole genome shotgun (WGS) entry which is preliminary data.</text>
</comment>
<dbReference type="InterPro" id="IPR001647">
    <property type="entry name" value="HTH_TetR"/>
</dbReference>
<organism evidence="5 6">
    <name type="scientific">Nocardia bovistercoris</name>
    <dbReference type="NCBI Taxonomy" id="2785916"/>
    <lineage>
        <taxon>Bacteria</taxon>
        <taxon>Bacillati</taxon>
        <taxon>Actinomycetota</taxon>
        <taxon>Actinomycetes</taxon>
        <taxon>Mycobacteriales</taxon>
        <taxon>Nocardiaceae</taxon>
        <taxon>Nocardia</taxon>
    </lineage>
</organism>
<feature type="compositionally biased region" description="Polar residues" evidence="3">
    <location>
        <begin position="1"/>
        <end position="10"/>
    </location>
</feature>
<dbReference type="InterPro" id="IPR009057">
    <property type="entry name" value="Homeodomain-like_sf"/>
</dbReference>
<evidence type="ECO:0000256" key="3">
    <source>
        <dbReference type="SAM" id="MobiDB-lite"/>
    </source>
</evidence>
<accession>A0A931IEE7</accession>
<dbReference type="Pfam" id="PF00440">
    <property type="entry name" value="TetR_N"/>
    <property type="match status" value="1"/>
</dbReference>
<dbReference type="PANTHER" id="PTHR30055:SF184">
    <property type="entry name" value="HTH-TYPE TRANSCRIPTIONAL REGULATOR ETHR"/>
    <property type="match status" value="1"/>
</dbReference>